<dbReference type="InterPro" id="IPR000037">
    <property type="entry name" value="SsrA-bd_prot"/>
</dbReference>
<dbReference type="CDD" id="cd09294">
    <property type="entry name" value="SmpB"/>
    <property type="match status" value="1"/>
</dbReference>
<feature type="compositionally biased region" description="Basic and acidic residues" evidence="4">
    <location>
        <begin position="126"/>
        <end position="156"/>
    </location>
</feature>
<dbReference type="PANTHER" id="PTHR30308">
    <property type="entry name" value="TMRNA-BINDING COMPONENT OF TRANS-TRANSLATION TAGGING COMPLEX"/>
    <property type="match status" value="1"/>
</dbReference>
<dbReference type="EMBL" id="CP092900">
    <property type="protein sequence ID" value="UTC24677.1"/>
    <property type="molecule type" value="Genomic_DNA"/>
</dbReference>
<keyword evidence="6" id="KW-1185">Reference proteome</keyword>
<dbReference type="Proteomes" id="UP001055955">
    <property type="component" value="Chromosome"/>
</dbReference>
<dbReference type="NCBIfam" id="TIGR00086">
    <property type="entry name" value="smpB"/>
    <property type="match status" value="1"/>
</dbReference>
<evidence type="ECO:0000256" key="4">
    <source>
        <dbReference type="SAM" id="MobiDB-lite"/>
    </source>
</evidence>
<evidence type="ECO:0000256" key="2">
    <source>
        <dbReference type="ARBA" id="ARBA00022884"/>
    </source>
</evidence>
<proteinExistence type="inferred from homology"/>
<evidence type="ECO:0000256" key="3">
    <source>
        <dbReference type="HAMAP-Rule" id="MF_00023"/>
    </source>
</evidence>
<dbReference type="InterPro" id="IPR023620">
    <property type="entry name" value="SmpB"/>
</dbReference>
<dbReference type="RefSeq" id="WP_258568462.1">
    <property type="nucleotide sequence ID" value="NZ_CP092900.1"/>
</dbReference>
<evidence type="ECO:0000313" key="6">
    <source>
        <dbReference type="Proteomes" id="UP001055955"/>
    </source>
</evidence>
<dbReference type="Gene3D" id="2.40.280.10">
    <property type="match status" value="1"/>
</dbReference>
<gene>
    <name evidence="3 5" type="primary">smpB</name>
    <name evidence="5" type="ORF">MMH89_00670</name>
</gene>
<accession>A0ABY5DL54</accession>
<organism evidence="5 6">
    <name type="scientific">Candidatus Comchoanobacter bicostacola</name>
    <dbReference type="NCBI Taxonomy" id="2919598"/>
    <lineage>
        <taxon>Bacteria</taxon>
        <taxon>Pseudomonadati</taxon>
        <taxon>Pseudomonadota</taxon>
        <taxon>Gammaproteobacteria</taxon>
        <taxon>Candidatus Comchoanobacterales</taxon>
        <taxon>Candidatus Comchoanobacteraceae</taxon>
        <taxon>Candidatus Comchoanobacter</taxon>
    </lineage>
</organism>
<feature type="region of interest" description="Disordered" evidence="4">
    <location>
        <begin position="125"/>
        <end position="156"/>
    </location>
</feature>
<name>A0ABY5DL54_9GAMM</name>
<comment type="subcellular location">
    <subcellularLocation>
        <location evidence="3">Cytoplasm</location>
    </subcellularLocation>
    <text evidence="3">The tmRNA-SmpB complex associates with stalled 70S ribosomes.</text>
</comment>
<evidence type="ECO:0000256" key="1">
    <source>
        <dbReference type="ARBA" id="ARBA00022490"/>
    </source>
</evidence>
<comment type="similarity">
    <text evidence="3">Belongs to the SmpB family.</text>
</comment>
<reference evidence="5 6" key="1">
    <citation type="journal article" date="2022" name="Nat. Microbiol.">
        <title>The microbiome of a bacterivorous marine choanoflagellate contains a resource-demanding obligate bacterial associate.</title>
        <authorList>
            <person name="Needham D.M."/>
            <person name="Poirier C."/>
            <person name="Bachy C."/>
            <person name="George E.E."/>
            <person name="Wilken S."/>
            <person name="Yung C.C.M."/>
            <person name="Limardo A.J."/>
            <person name="Morando M."/>
            <person name="Sudek L."/>
            <person name="Malmstrom R.R."/>
            <person name="Keeling P.J."/>
            <person name="Santoro A.E."/>
            <person name="Worden A.Z."/>
        </authorList>
    </citation>
    <scope>NUCLEOTIDE SEQUENCE [LARGE SCALE GENOMIC DNA]</scope>
    <source>
        <strain evidence="5 6">Comchoano-1</strain>
    </source>
</reference>
<comment type="function">
    <text evidence="3">Required for rescue of stalled ribosomes mediated by trans-translation. Binds to transfer-messenger RNA (tmRNA), required for stable association of tmRNA with ribosomes. tmRNA and SmpB together mimic tRNA shape, replacing the anticodon stem-loop with SmpB. tmRNA is encoded by the ssrA gene; the 2 termini fold to resemble tRNA(Ala) and it encodes a 'tag peptide', a short internal open reading frame. During trans-translation Ala-aminoacylated tmRNA acts like a tRNA, entering the A-site of stalled ribosomes, displacing the stalled mRNA. The ribosome then switches to translate the ORF on the tmRNA; the nascent peptide is terminated with the 'tag peptide' encoded by the tmRNA and targeted for degradation. The ribosome is freed to recommence translation, which seems to be the essential function of trans-translation.</text>
</comment>
<dbReference type="Pfam" id="PF01668">
    <property type="entry name" value="SmpB"/>
    <property type="match status" value="1"/>
</dbReference>
<dbReference type="HAMAP" id="MF_00023">
    <property type="entry name" value="SmpB"/>
    <property type="match status" value="1"/>
</dbReference>
<dbReference type="NCBIfam" id="NF003843">
    <property type="entry name" value="PRK05422.1"/>
    <property type="match status" value="1"/>
</dbReference>
<sequence>MVKKTSSTIASNRKAGFQYELGARYEAGLVLQGWEVVAIRKNHVQLAQSYVSIKKGEAWLIHATITPLSTTDTYSKADPLRSRKLLLKKNELSKLIGLCQQKGRTLVPIKMYFKKGKVKLEISVGEGKKAHDKRQTIKERDQKREQNREMKQQRSM</sequence>
<keyword evidence="2 3" id="KW-0694">RNA-binding</keyword>
<keyword evidence="1 3" id="KW-0963">Cytoplasm</keyword>
<dbReference type="SUPFAM" id="SSF74982">
    <property type="entry name" value="Small protein B (SmpB)"/>
    <property type="match status" value="1"/>
</dbReference>
<protein>
    <recommendedName>
        <fullName evidence="3">SsrA-binding protein</fullName>
    </recommendedName>
    <alternativeName>
        <fullName evidence="3">Small protein B</fullName>
    </alternativeName>
</protein>
<dbReference type="PANTHER" id="PTHR30308:SF2">
    <property type="entry name" value="SSRA-BINDING PROTEIN"/>
    <property type="match status" value="1"/>
</dbReference>
<evidence type="ECO:0000313" key="5">
    <source>
        <dbReference type="EMBL" id="UTC24677.1"/>
    </source>
</evidence>